<proteinExistence type="predicted"/>
<dbReference type="KEGG" id="hme:HFX_2378"/>
<dbReference type="AlphaFoldDB" id="I3R753"/>
<sequence>MTDIVGESLETNRYERAGNCRSERHSPQWLDSALSSTRRTTIHITVHDDAEI</sequence>
<reference evidence="1 2" key="1">
    <citation type="journal article" date="2012" name="J. Bacteriol.">
        <title>Complete genome sequence of the metabolically versatile halophilic archaeon Haloferax mediterranei, a poly(3-hydroxybutyrate-co-3-hydroxyvalerate) producer.</title>
        <authorList>
            <person name="Han J."/>
            <person name="Zhang F."/>
            <person name="Hou J."/>
            <person name="Liu X."/>
            <person name="Li M."/>
            <person name="Liu H."/>
            <person name="Cai L."/>
            <person name="Zhang B."/>
            <person name="Chen Y."/>
            <person name="Zhou J."/>
            <person name="Hu S."/>
            <person name="Xiang H."/>
        </authorList>
    </citation>
    <scope>NUCLEOTIDE SEQUENCE [LARGE SCALE GENOMIC DNA]</scope>
    <source>
        <strain evidence="2">ATCC 33500 / DSM 1411 / JCM 8866 / NBRC 14739 / NCIMB 2177 / R-4</strain>
    </source>
</reference>
<dbReference type="EMBL" id="CP001868">
    <property type="protein sequence ID" value="AFK20063.1"/>
    <property type="molecule type" value="Genomic_DNA"/>
</dbReference>
<evidence type="ECO:0000313" key="2">
    <source>
        <dbReference type="Proteomes" id="UP000006469"/>
    </source>
</evidence>
<accession>I3R753</accession>
<dbReference type="HOGENOM" id="CLU_3075228_0_0_2"/>
<dbReference type="Proteomes" id="UP000006469">
    <property type="component" value="Chromosome"/>
</dbReference>
<name>I3R753_HALMT</name>
<gene>
    <name evidence="1" type="ordered locus">HFX_2378</name>
</gene>
<organism evidence="1 2">
    <name type="scientific">Haloferax mediterranei (strain ATCC 33500 / DSM 1411 / JCM 8866 / NBRC 14739 / NCIMB 2177 / R-4)</name>
    <name type="common">Halobacterium mediterranei</name>
    <dbReference type="NCBI Taxonomy" id="523841"/>
    <lineage>
        <taxon>Archaea</taxon>
        <taxon>Methanobacteriati</taxon>
        <taxon>Methanobacteriota</taxon>
        <taxon>Stenosarchaea group</taxon>
        <taxon>Halobacteria</taxon>
        <taxon>Halobacteriales</taxon>
        <taxon>Haloferacaceae</taxon>
        <taxon>Haloferax</taxon>
    </lineage>
</organism>
<protein>
    <submittedName>
        <fullName evidence="1">Uncharacterized protein</fullName>
    </submittedName>
</protein>
<evidence type="ECO:0000313" key="1">
    <source>
        <dbReference type="EMBL" id="AFK20063.1"/>
    </source>
</evidence>